<sequence>MADPLRRTLLAKLRGKKSKKGSTLGGAGGGYEAAYGGREGNEKVWVDCERAIFSKLEGRMSTYENCSVEGELHTGTEGVVLGAATQELSQVESGQEARSVSGAHVLMDSIVGQQELRTVTLAWGKQFVSRQGSGDSIGFGDNPVICQTQHSNAGKEGKSRIGHIDVVQNSLIFDSNTTLDTSFHVASPANPEEHILIHSIESYDPESAPPTLQSPTFFPTDLQICDLNMASLCGAERTLLESEDDDYYDNEILPFYESVKSTCESEKVKDTGEVSDSAMQETDRLRNQLQEAYYLLINAMNDINMDAQQVNDGLTEHQVMSSCSSHSRDSLCSRLSAKNMDSDSWSSGGEQSPQQQVSDTDSLLLCVNENLQAKKHESRGDSKSMVNLNSDPRAVVLQRSASDGAIRYPGGLLVCRAQKEEGNEEATVSQDKVTAGVGEISEGQVFYDAERETNEDEDQTAQMRESSGSTNSLTGSTDSNADASLKSDNKQEINSGQAQTCVTNKGNGVTVNKMQEWMHKGRVISSEMKQRIAGSSPPLPRTKVLDTPQVGVKPVTPSKKAKSATIKSPKQSSSSAQPGRMTSQWPPISSGPTKINLLLDYYILLHS</sequence>
<protein>
    <submittedName>
        <fullName evidence="2">Uncharacterized protein</fullName>
    </submittedName>
</protein>
<evidence type="ECO:0000313" key="2">
    <source>
        <dbReference type="EMBL" id="CAL1592711.1"/>
    </source>
</evidence>
<dbReference type="Proteomes" id="UP001497482">
    <property type="component" value="Chromosome 2"/>
</dbReference>
<organism evidence="2 3">
    <name type="scientific">Knipowitschia caucasica</name>
    <name type="common">Caucasian dwarf goby</name>
    <name type="synonym">Pomatoschistus caucasicus</name>
    <dbReference type="NCBI Taxonomy" id="637954"/>
    <lineage>
        <taxon>Eukaryota</taxon>
        <taxon>Metazoa</taxon>
        <taxon>Chordata</taxon>
        <taxon>Craniata</taxon>
        <taxon>Vertebrata</taxon>
        <taxon>Euteleostomi</taxon>
        <taxon>Actinopterygii</taxon>
        <taxon>Neopterygii</taxon>
        <taxon>Teleostei</taxon>
        <taxon>Neoteleostei</taxon>
        <taxon>Acanthomorphata</taxon>
        <taxon>Gobiaria</taxon>
        <taxon>Gobiiformes</taxon>
        <taxon>Gobioidei</taxon>
        <taxon>Gobiidae</taxon>
        <taxon>Gobiinae</taxon>
        <taxon>Knipowitschia</taxon>
    </lineage>
</organism>
<accession>A0AAV2KRS8</accession>
<evidence type="ECO:0000313" key="3">
    <source>
        <dbReference type="Proteomes" id="UP001497482"/>
    </source>
</evidence>
<reference evidence="2 3" key="1">
    <citation type="submission" date="2024-04" db="EMBL/GenBank/DDBJ databases">
        <authorList>
            <person name="Waldvogel A.-M."/>
            <person name="Schoenle A."/>
        </authorList>
    </citation>
    <scope>NUCLEOTIDE SEQUENCE [LARGE SCALE GENOMIC DNA]</scope>
</reference>
<feature type="compositionally biased region" description="Polar residues" evidence="1">
    <location>
        <begin position="342"/>
        <end position="359"/>
    </location>
</feature>
<feature type="compositionally biased region" description="Low complexity" evidence="1">
    <location>
        <begin position="466"/>
        <end position="480"/>
    </location>
</feature>
<evidence type="ECO:0000256" key="1">
    <source>
        <dbReference type="SAM" id="MobiDB-lite"/>
    </source>
</evidence>
<dbReference type="AlphaFoldDB" id="A0AAV2KRS8"/>
<feature type="compositionally biased region" description="Low complexity" evidence="1">
    <location>
        <begin position="563"/>
        <end position="578"/>
    </location>
</feature>
<feature type="region of interest" description="Disordered" evidence="1">
    <location>
        <begin position="339"/>
        <end position="359"/>
    </location>
</feature>
<feature type="compositionally biased region" description="Polar residues" evidence="1">
    <location>
        <begin position="580"/>
        <end position="589"/>
    </location>
</feature>
<keyword evidence="3" id="KW-1185">Reference proteome</keyword>
<name>A0AAV2KRS8_KNICA</name>
<gene>
    <name evidence="2" type="ORF">KC01_LOCUS21927</name>
</gene>
<feature type="region of interest" description="Disordered" evidence="1">
    <location>
        <begin position="528"/>
        <end position="589"/>
    </location>
</feature>
<feature type="region of interest" description="Disordered" evidence="1">
    <location>
        <begin position="448"/>
        <end position="484"/>
    </location>
</feature>
<proteinExistence type="predicted"/>
<dbReference type="EMBL" id="OZ035824">
    <property type="protein sequence ID" value="CAL1592711.1"/>
    <property type="molecule type" value="Genomic_DNA"/>
</dbReference>